<sequence length="241" mass="26751">MKLNILLKNIFQIVFFTSATTLAFADGKTIGNGAGESLGASGPKNIQVNLFECKFTINLERNQHIVFNDPDIIIYENGSGANAKAPAHLWQAETTSGYNWQFKLDGAPDAYWFGSMCADTSEFPEDFIDKKIEGSYPGLDLIRESNETHCPAKYMNGAWHPSPYANNFHNYIFQDMVGENWNGFAMGLKSSDEKKITSLKFCLVHKDKVLVGASESDTPLSIPEDGFQKLILTLSGIKFVD</sequence>
<dbReference type="OrthoDB" id="6993905at2"/>
<dbReference type="EMBL" id="LR130779">
    <property type="protein sequence ID" value="VDN63498.1"/>
    <property type="molecule type" value="Genomic_DNA"/>
</dbReference>
<organism evidence="1">
    <name type="scientific">Ectopseudomonas oleovorans</name>
    <name type="common">Pseudomonas oleovorans</name>
    <dbReference type="NCBI Taxonomy" id="301"/>
    <lineage>
        <taxon>Bacteria</taxon>
        <taxon>Pseudomonadati</taxon>
        <taxon>Pseudomonadota</taxon>
        <taxon>Gammaproteobacteria</taxon>
        <taxon>Pseudomonadales</taxon>
        <taxon>Pseudomonadaceae</taxon>
        <taxon>Ectopseudomonas</taxon>
    </lineage>
</organism>
<dbReference type="AlphaFoldDB" id="A0A653B510"/>
<proteinExistence type="predicted"/>
<gene>
    <name evidence="1" type="ORF">POT9AD_2523</name>
</gene>
<protein>
    <submittedName>
        <fullName evidence="1">Uncharacterized protein</fullName>
    </submittedName>
</protein>
<reference evidence="1" key="1">
    <citation type="submission" date="2018-11" db="EMBL/GenBank/DDBJ databases">
        <authorList>
            <consortium name="Genoscope - CEA"/>
            <person name="William W."/>
        </authorList>
    </citation>
    <scope>NUCLEOTIDE SEQUENCE [LARGE SCALE GENOMIC DNA]</scope>
    <source>
        <strain evidence="1">T9AD</strain>
    </source>
</reference>
<evidence type="ECO:0000313" key="1">
    <source>
        <dbReference type="EMBL" id="VDN63498.1"/>
    </source>
</evidence>
<accession>A0A653B510</accession>
<name>A0A653B510_ECTOL</name>